<accession>A0A3D8IR94</accession>
<dbReference type="RefSeq" id="WP_115570636.1">
    <property type="nucleotide sequence ID" value="NZ_NXLT01000002.1"/>
</dbReference>
<evidence type="ECO:0000313" key="1">
    <source>
        <dbReference type="EMBL" id="RDU67818.1"/>
    </source>
</evidence>
<proteinExistence type="predicted"/>
<dbReference type="EMBL" id="NXLT01000002">
    <property type="protein sequence ID" value="RDU67818.1"/>
    <property type="molecule type" value="Genomic_DNA"/>
</dbReference>
<dbReference type="NCBIfam" id="NF041023">
    <property type="entry name" value="PP0621_fam"/>
    <property type="match status" value="1"/>
</dbReference>
<keyword evidence="2" id="KW-1185">Reference proteome</keyword>
<gene>
    <name evidence="1" type="ORF">CQA54_02495</name>
</gene>
<dbReference type="OrthoDB" id="5356091at2"/>
<organism evidence="1 2">
    <name type="scientific">Helicobacter equorum</name>
    <dbReference type="NCBI Taxonomy" id="361872"/>
    <lineage>
        <taxon>Bacteria</taxon>
        <taxon>Pseudomonadati</taxon>
        <taxon>Campylobacterota</taxon>
        <taxon>Epsilonproteobacteria</taxon>
        <taxon>Campylobacterales</taxon>
        <taxon>Helicobacteraceae</taxon>
        <taxon>Helicobacter</taxon>
    </lineage>
</organism>
<evidence type="ECO:0008006" key="3">
    <source>
        <dbReference type="Google" id="ProtNLM"/>
    </source>
</evidence>
<protein>
    <recommendedName>
        <fullName evidence="3">Prokaryotic metallothionein</fullName>
    </recommendedName>
</protein>
<dbReference type="AlphaFoldDB" id="A0A3D8IR94"/>
<sequence length="75" mass="8484">MKFLIIVVALFAVVWFVFLRPSLKSSMPRSQRKDLPSETMQECCVCGVFVSQKEGIIQGEKFFCSKACKTKATKC</sequence>
<evidence type="ECO:0000313" key="2">
    <source>
        <dbReference type="Proteomes" id="UP000256514"/>
    </source>
</evidence>
<dbReference type="InterPro" id="IPR049708">
    <property type="entry name" value="PP0621-like"/>
</dbReference>
<reference evidence="1 2" key="1">
    <citation type="submission" date="2018-04" db="EMBL/GenBank/DDBJ databases">
        <title>Novel Campyloabacter and Helicobacter Species and Strains.</title>
        <authorList>
            <person name="Mannion A.J."/>
            <person name="Shen Z."/>
            <person name="Fox J.G."/>
        </authorList>
    </citation>
    <scope>NUCLEOTIDE SEQUENCE [LARGE SCALE GENOMIC DNA]</scope>
    <source>
        <strain evidence="1 2">MIT 12-6600</strain>
    </source>
</reference>
<comment type="caution">
    <text evidence="1">The sequence shown here is derived from an EMBL/GenBank/DDBJ whole genome shotgun (WGS) entry which is preliminary data.</text>
</comment>
<dbReference type="Proteomes" id="UP000256514">
    <property type="component" value="Unassembled WGS sequence"/>
</dbReference>
<name>A0A3D8IR94_9HELI</name>